<gene>
    <name evidence="1" type="ORF">OFLC_LOCUS9929</name>
</gene>
<accession>A0A183HR14</accession>
<evidence type="ECO:0000313" key="3">
    <source>
        <dbReference type="WBParaSite" id="OFLC_0000992501-mRNA-1"/>
    </source>
</evidence>
<dbReference type="EMBL" id="UZAJ01012707">
    <property type="protein sequence ID" value="VDO64515.1"/>
    <property type="molecule type" value="Genomic_DNA"/>
</dbReference>
<name>A0A183HR14_9BILA</name>
<reference evidence="3" key="1">
    <citation type="submission" date="2016-06" db="UniProtKB">
        <authorList>
            <consortium name="WormBaseParasite"/>
        </authorList>
    </citation>
    <scope>IDENTIFICATION</scope>
</reference>
<dbReference type="AlphaFoldDB" id="A0A183HR14"/>
<organism evidence="3">
    <name type="scientific">Onchocerca flexuosa</name>
    <dbReference type="NCBI Taxonomy" id="387005"/>
    <lineage>
        <taxon>Eukaryota</taxon>
        <taxon>Metazoa</taxon>
        <taxon>Ecdysozoa</taxon>
        <taxon>Nematoda</taxon>
        <taxon>Chromadorea</taxon>
        <taxon>Rhabditida</taxon>
        <taxon>Spirurina</taxon>
        <taxon>Spiruromorpha</taxon>
        <taxon>Filarioidea</taxon>
        <taxon>Onchocercidae</taxon>
        <taxon>Onchocerca</taxon>
    </lineage>
</organism>
<reference evidence="1 2" key="2">
    <citation type="submission" date="2018-11" db="EMBL/GenBank/DDBJ databases">
        <authorList>
            <consortium name="Pathogen Informatics"/>
        </authorList>
    </citation>
    <scope>NUCLEOTIDE SEQUENCE [LARGE SCALE GENOMIC DNA]</scope>
</reference>
<dbReference type="Proteomes" id="UP000267606">
    <property type="component" value="Unassembled WGS sequence"/>
</dbReference>
<dbReference type="STRING" id="387005.A0A183HR14"/>
<protein>
    <submittedName>
        <fullName evidence="3">Beta-galactosidase</fullName>
    </submittedName>
</protein>
<keyword evidence="2" id="KW-1185">Reference proteome</keyword>
<proteinExistence type="predicted"/>
<evidence type="ECO:0000313" key="1">
    <source>
        <dbReference type="EMBL" id="VDO64515.1"/>
    </source>
</evidence>
<dbReference type="WBParaSite" id="OFLC_0000992501-mRNA-1">
    <property type="protein sequence ID" value="OFLC_0000992501-mRNA-1"/>
    <property type="gene ID" value="OFLC_0000992501"/>
</dbReference>
<sequence length="126" mass="14966">MKEEGKIPKRINQTIYHNLRPRKVAVDYNLMKHAYGSTHAMKVQSDDNLDLNVQFDRHQDKMTLKCDLDKDRIRTVSMLLTATPFHWDFFEVDGHLNTDRPLEQRSIKTKAGFLYRTDQVIFWIKS</sequence>
<evidence type="ECO:0000313" key="2">
    <source>
        <dbReference type="Proteomes" id="UP000267606"/>
    </source>
</evidence>